<feature type="binding site" evidence="7">
    <location>
        <position position="114"/>
    </location>
    <ligand>
        <name>Mg(2+)</name>
        <dbReference type="ChEBI" id="CHEBI:18420"/>
        <label>1</label>
    </ligand>
</feature>
<feature type="binding site" evidence="7">
    <location>
        <begin position="117"/>
        <end position="120"/>
    </location>
    <ligand>
        <name>substrate</name>
    </ligand>
</feature>
<dbReference type="SUPFAM" id="SSF56655">
    <property type="entry name" value="Carbohydrate phosphatase"/>
    <property type="match status" value="1"/>
</dbReference>
<dbReference type="InterPro" id="IPR028343">
    <property type="entry name" value="FBPtase"/>
</dbReference>
<dbReference type="EMBL" id="JAUZEE010000001">
    <property type="protein sequence ID" value="MDP4299669.1"/>
    <property type="molecule type" value="Genomic_DNA"/>
</dbReference>
<accession>A0ABT9FZK8</accession>
<dbReference type="GO" id="GO:0042132">
    <property type="term" value="F:fructose 1,6-bisphosphate 1-phosphatase activity"/>
    <property type="evidence" value="ECO:0007669"/>
    <property type="project" value="UniProtKB-EC"/>
</dbReference>
<keyword evidence="3 7" id="KW-0963">Cytoplasm</keyword>
<dbReference type="PIRSF" id="PIRSF000904">
    <property type="entry name" value="FBPtase_SBPase"/>
    <property type="match status" value="1"/>
</dbReference>
<dbReference type="InterPro" id="IPR033391">
    <property type="entry name" value="FBPase_N"/>
</dbReference>
<dbReference type="Proteomes" id="UP001235760">
    <property type="component" value="Unassembled WGS sequence"/>
</dbReference>
<sequence>MAQPISLTRYLVEQHRKHGHITSELRLLIEVVARACKRIAISVNKGALGEVLGSAGSENVQGEVQKKLDIISNEVLIEANEWGGHLAAMASEEMDSIHVVPNRYPQGEFLLLFDPLDGSSNIDVNVSIGTIFSVLRKVNNQRGVSEEDFLQPGKQQAAAGYCVYGPQTTLVLTVGDGVAMFTLDRETGSFVLTAEDVMIPEDTKEFAINMSNMRHWAPPMKRYIDECLAGKDGTRGKDFNMRWVASMVADVHRILTRGGVFMYPWDAREPGKPGKLRLMYEANPMAFLVEQAGGMATNGERRIMDIVPTALHERVSVMLGSKNEVARVTHYHQQHAEAATPGD</sequence>
<comment type="caution">
    <text evidence="11">The sequence shown here is derived from an EMBL/GenBank/DDBJ whole genome shotgun (WGS) entry which is preliminary data.</text>
</comment>
<dbReference type="Pfam" id="PF00316">
    <property type="entry name" value="FBPase"/>
    <property type="match status" value="1"/>
</dbReference>
<dbReference type="HAMAP" id="MF_01855">
    <property type="entry name" value="FBPase_class1"/>
    <property type="match status" value="1"/>
</dbReference>
<feature type="binding site" evidence="7">
    <location>
        <position position="114"/>
    </location>
    <ligand>
        <name>Mg(2+)</name>
        <dbReference type="ChEBI" id="CHEBI:18420"/>
        <label>2</label>
    </ligand>
</feature>
<dbReference type="NCBIfam" id="NF006778">
    <property type="entry name" value="PRK09293.1-1"/>
    <property type="match status" value="1"/>
</dbReference>
<comment type="cofactor">
    <cofactor evidence="7">
        <name>Mg(2+)</name>
        <dbReference type="ChEBI" id="CHEBI:18420"/>
    </cofactor>
    <text evidence="7">Binds 2 magnesium ions per subunit.</text>
</comment>
<evidence type="ECO:0000256" key="5">
    <source>
        <dbReference type="ARBA" id="ARBA00023277"/>
    </source>
</evidence>
<reference evidence="11 12" key="1">
    <citation type="submission" date="2023-08" db="EMBL/GenBank/DDBJ databases">
        <authorList>
            <person name="Roldan D.M."/>
            <person name="Menes R.J."/>
        </authorList>
    </citation>
    <scope>NUCLEOTIDE SEQUENCE [LARGE SCALE GENOMIC DNA]</scope>
    <source>
        <strain evidence="11 12">CCM 2812</strain>
    </source>
</reference>
<evidence type="ECO:0000259" key="10">
    <source>
        <dbReference type="Pfam" id="PF18913"/>
    </source>
</evidence>
<evidence type="ECO:0000256" key="3">
    <source>
        <dbReference type="ARBA" id="ARBA00022490"/>
    </source>
</evidence>
<comment type="subunit">
    <text evidence="7">Homotetramer.</text>
</comment>
<dbReference type="RefSeq" id="WP_305748201.1">
    <property type="nucleotide sequence ID" value="NZ_JAUZEE010000001.1"/>
</dbReference>
<evidence type="ECO:0000256" key="1">
    <source>
        <dbReference type="ARBA" id="ARBA00001273"/>
    </source>
</evidence>
<gene>
    <name evidence="7" type="primary">fbp</name>
    <name evidence="11" type="ORF">Q8X39_03405</name>
</gene>
<keyword evidence="12" id="KW-1185">Reference proteome</keyword>
<comment type="catalytic activity">
    <reaction evidence="1 7">
        <text>beta-D-fructose 1,6-bisphosphate + H2O = beta-D-fructose 6-phosphate + phosphate</text>
        <dbReference type="Rhea" id="RHEA:11064"/>
        <dbReference type="ChEBI" id="CHEBI:15377"/>
        <dbReference type="ChEBI" id="CHEBI:32966"/>
        <dbReference type="ChEBI" id="CHEBI:43474"/>
        <dbReference type="ChEBI" id="CHEBI:57634"/>
        <dbReference type="EC" id="3.1.3.11"/>
    </reaction>
</comment>
<dbReference type="EC" id="3.1.3.11" evidence="7"/>
<dbReference type="Gene3D" id="3.40.190.80">
    <property type="match status" value="1"/>
</dbReference>
<dbReference type="Gene3D" id="3.30.540.10">
    <property type="entry name" value="Fructose-1,6-Bisphosphatase, subunit A, domain 1"/>
    <property type="match status" value="1"/>
</dbReference>
<evidence type="ECO:0000256" key="8">
    <source>
        <dbReference type="RuleBase" id="RU000508"/>
    </source>
</evidence>
<evidence type="ECO:0000256" key="2">
    <source>
        <dbReference type="ARBA" id="ARBA00010941"/>
    </source>
</evidence>
<feature type="binding site" evidence="7">
    <location>
        <position position="117"/>
    </location>
    <ligand>
        <name>Mg(2+)</name>
        <dbReference type="ChEBI" id="CHEBI:18420"/>
        <label>2</label>
    </ligand>
</feature>
<comment type="similarity">
    <text evidence="2 7 8">Belongs to the FBPase class 1 family.</text>
</comment>
<evidence type="ECO:0000313" key="11">
    <source>
        <dbReference type="EMBL" id="MDP4299669.1"/>
    </source>
</evidence>
<evidence type="ECO:0000256" key="7">
    <source>
        <dbReference type="HAMAP-Rule" id="MF_01855"/>
    </source>
</evidence>
<evidence type="ECO:0000256" key="6">
    <source>
        <dbReference type="ARBA" id="ARBA00024331"/>
    </source>
</evidence>
<keyword evidence="5 7" id="KW-0119">Carbohydrate metabolism</keyword>
<dbReference type="NCBIfam" id="NF006779">
    <property type="entry name" value="PRK09293.1-3"/>
    <property type="match status" value="1"/>
</dbReference>
<evidence type="ECO:0000313" key="12">
    <source>
        <dbReference type="Proteomes" id="UP001235760"/>
    </source>
</evidence>
<feature type="binding site" evidence="7">
    <location>
        <position position="209"/>
    </location>
    <ligand>
        <name>substrate</name>
    </ligand>
</feature>
<keyword evidence="4 7" id="KW-0378">Hydrolase</keyword>
<dbReference type="CDD" id="cd00354">
    <property type="entry name" value="FBPase"/>
    <property type="match status" value="1"/>
</dbReference>
<feature type="domain" description="Fructose-1-6-bisphosphatase class I N-terminal" evidence="9">
    <location>
        <begin position="6"/>
        <end position="194"/>
    </location>
</feature>
<dbReference type="InterPro" id="IPR044015">
    <property type="entry name" value="FBPase_C_dom"/>
</dbReference>
<comment type="pathway">
    <text evidence="6">Carbohydrate biosynthesis.</text>
</comment>
<keyword evidence="7" id="KW-0460">Magnesium</keyword>
<comment type="subcellular location">
    <subcellularLocation>
        <location evidence="7">Cytoplasm</location>
    </subcellularLocation>
</comment>
<dbReference type="PANTHER" id="PTHR11556:SF35">
    <property type="entry name" value="SEDOHEPTULOSE-1,7-BISPHOSPHATASE, CHLOROPLASTIC"/>
    <property type="match status" value="1"/>
</dbReference>
<dbReference type="NCBIfam" id="NF006780">
    <property type="entry name" value="PRK09293.1-4"/>
    <property type="match status" value="1"/>
</dbReference>
<dbReference type="Pfam" id="PF18913">
    <property type="entry name" value="FBPase_C"/>
    <property type="match status" value="1"/>
</dbReference>
<dbReference type="PIRSF" id="PIRSF500210">
    <property type="entry name" value="FBPtase"/>
    <property type="match status" value="1"/>
</dbReference>
<feature type="binding site" evidence="7">
    <location>
        <position position="275"/>
    </location>
    <ligand>
        <name>substrate</name>
    </ligand>
</feature>
<keyword evidence="7" id="KW-0479">Metal-binding</keyword>
<dbReference type="PRINTS" id="PR00115">
    <property type="entry name" value="F16BPHPHTASE"/>
</dbReference>
<comment type="caution">
    <text evidence="7">Lacks conserved residue(s) required for the propagation of feature annotation.</text>
</comment>
<protein>
    <recommendedName>
        <fullName evidence="7">Fructose-1,6-bisphosphatase class 1</fullName>
        <shortName evidence="7">FBPase class 1</shortName>
        <ecNumber evidence="7">3.1.3.11</ecNumber>
    </recommendedName>
    <alternativeName>
        <fullName evidence="7">D-fructose-1,6-bisphosphate 1-phosphohydrolase class 1</fullName>
    </alternativeName>
</protein>
<feature type="binding site" evidence="7">
    <location>
        <position position="281"/>
    </location>
    <ligand>
        <name>Mg(2+)</name>
        <dbReference type="ChEBI" id="CHEBI:18420"/>
        <label>2</label>
    </ligand>
</feature>
<feature type="binding site" evidence="7">
    <location>
        <position position="92"/>
    </location>
    <ligand>
        <name>Mg(2+)</name>
        <dbReference type="ChEBI" id="CHEBI:18420"/>
        <label>1</label>
    </ligand>
</feature>
<evidence type="ECO:0000256" key="4">
    <source>
        <dbReference type="ARBA" id="ARBA00022801"/>
    </source>
</evidence>
<dbReference type="InterPro" id="IPR000146">
    <property type="entry name" value="FBPase_class-1"/>
</dbReference>
<evidence type="ECO:0000259" key="9">
    <source>
        <dbReference type="Pfam" id="PF00316"/>
    </source>
</evidence>
<proteinExistence type="inferred from homology"/>
<feature type="domain" description="Fructose-1-6-bisphosphatase class 1 C-terminal" evidence="10">
    <location>
        <begin position="199"/>
        <end position="332"/>
    </location>
</feature>
<dbReference type="PANTHER" id="PTHR11556">
    <property type="entry name" value="FRUCTOSE-1,6-BISPHOSPHATASE-RELATED"/>
    <property type="match status" value="1"/>
</dbReference>
<name>A0ABT9FZK8_LEPDI</name>
<organism evidence="11 12">
    <name type="scientific">Leptothrix discophora</name>
    <dbReference type="NCBI Taxonomy" id="89"/>
    <lineage>
        <taxon>Bacteria</taxon>
        <taxon>Pseudomonadati</taxon>
        <taxon>Pseudomonadota</taxon>
        <taxon>Betaproteobacteria</taxon>
        <taxon>Burkholderiales</taxon>
        <taxon>Sphaerotilaceae</taxon>
        <taxon>Leptothrix</taxon>
    </lineage>
</organism>
<feature type="binding site" evidence="7">
    <location>
        <position position="116"/>
    </location>
    <ligand>
        <name>Mg(2+)</name>
        <dbReference type="ChEBI" id="CHEBI:18420"/>
        <label>1</label>
    </ligand>
</feature>